<feature type="coiled-coil region" evidence="1">
    <location>
        <begin position="9"/>
        <end position="66"/>
    </location>
</feature>
<proteinExistence type="predicted"/>
<evidence type="ECO:0000313" key="2">
    <source>
        <dbReference type="EMBL" id="CAA6813714.1"/>
    </source>
</evidence>
<dbReference type="AlphaFoldDB" id="A0A6S6TF72"/>
<name>A0A6S6TF72_9BACT</name>
<evidence type="ECO:0000256" key="1">
    <source>
        <dbReference type="SAM" id="Coils"/>
    </source>
</evidence>
<protein>
    <submittedName>
        <fullName evidence="2">Uncharacterized protein</fullName>
    </submittedName>
</protein>
<reference evidence="2" key="1">
    <citation type="submission" date="2020-01" db="EMBL/GenBank/DDBJ databases">
        <authorList>
            <person name="Meier V. D."/>
            <person name="Meier V D."/>
        </authorList>
    </citation>
    <scope>NUCLEOTIDE SEQUENCE</scope>
    <source>
        <strain evidence="2">HLG_WM_MAG_04</strain>
    </source>
</reference>
<dbReference type="EMBL" id="CACVAX010000039">
    <property type="protein sequence ID" value="CAA6813714.1"/>
    <property type="molecule type" value="Genomic_DNA"/>
</dbReference>
<sequence>MSELESIKVQTLKEKIAKLLAEYRVKHDELELAVEEWDIGEIHVALDDYTKEINKLKKEVHQLETA</sequence>
<keyword evidence="1" id="KW-0175">Coiled coil</keyword>
<organism evidence="2">
    <name type="scientific">uncultured Sulfurovum sp</name>
    <dbReference type="NCBI Taxonomy" id="269237"/>
    <lineage>
        <taxon>Bacteria</taxon>
        <taxon>Pseudomonadati</taxon>
        <taxon>Campylobacterota</taxon>
        <taxon>Epsilonproteobacteria</taxon>
        <taxon>Campylobacterales</taxon>
        <taxon>Sulfurovaceae</taxon>
        <taxon>Sulfurovum</taxon>
        <taxon>environmental samples</taxon>
    </lineage>
</organism>
<accession>A0A6S6TF72</accession>
<gene>
    <name evidence="2" type="ORF">HELGO_WM6553</name>
</gene>